<dbReference type="Gene3D" id="3.40.50.720">
    <property type="entry name" value="NAD(P)-binding Rossmann-like Domain"/>
    <property type="match status" value="1"/>
</dbReference>
<dbReference type="InterPro" id="IPR036291">
    <property type="entry name" value="NAD(P)-bd_dom_sf"/>
</dbReference>
<evidence type="ECO:0000259" key="3">
    <source>
        <dbReference type="Pfam" id="PF22725"/>
    </source>
</evidence>
<sequence length="344" mass="36590">MTAPQANIAIAGCGAVSTLYYAPALAILQQKGRIDRVVAFDPDAARARAFAGLISGTEVSQSFDALVSSPGDLLIVASPPMAHADQVIAALNAGKDVLCEKPLAIGSVQARQMIEAAARNDRLLFAGHVRRQFPATSAIRDIVRSGLLGQISAVTCFEGGPFSWPVSGPGYFSRSSSGGGVLQDIGSHCLDLLTWWLGEPDDVAYEDDAFGGVEANCLVTLDYPGFQAKIRLSRDWAQPNVYRIVGTNGWLEWPVNDARNFRFAMSGGDTADTQMRAPPGDDFHQAFARQIEAALDNDKNAVGAADILPTIAIIEACYANRAAMALPWLGADELARARALSRPS</sequence>
<evidence type="ECO:0000313" key="4">
    <source>
        <dbReference type="EMBL" id="UXN69266.1"/>
    </source>
</evidence>
<dbReference type="InterPro" id="IPR000683">
    <property type="entry name" value="Gfo/Idh/MocA-like_OxRdtase_N"/>
</dbReference>
<evidence type="ECO:0000256" key="1">
    <source>
        <dbReference type="SAM" id="Phobius"/>
    </source>
</evidence>
<dbReference type="InterPro" id="IPR055170">
    <property type="entry name" value="GFO_IDH_MocA-like_dom"/>
</dbReference>
<protein>
    <submittedName>
        <fullName evidence="4">Gfo/Idh/MocA family oxidoreductase</fullName>
    </submittedName>
</protein>
<dbReference type="RefSeq" id="WP_262167613.1">
    <property type="nucleotide sequence ID" value="NZ_CP104965.1"/>
</dbReference>
<proteinExistence type="predicted"/>
<feature type="domain" description="GFO/IDH/MocA-like oxidoreductase" evidence="3">
    <location>
        <begin position="138"/>
        <end position="252"/>
    </location>
</feature>
<keyword evidence="1" id="KW-1133">Transmembrane helix</keyword>
<reference evidence="4 5" key="1">
    <citation type="submission" date="2022-09" db="EMBL/GenBank/DDBJ databases">
        <title>Interaction between co-microsymbionts with complementary sets of symbiotic genes in legume-rhizobium systems.</title>
        <authorList>
            <person name="Safronova V."/>
            <person name="Sazanova A."/>
            <person name="Afonin A."/>
            <person name="Chirak E."/>
        </authorList>
    </citation>
    <scope>NUCLEOTIDE SEQUENCE [LARGE SCALE GENOMIC DNA]</scope>
    <source>
        <strain evidence="4 5">A18/4-1</strain>
    </source>
</reference>
<dbReference type="InterPro" id="IPR051317">
    <property type="entry name" value="Gfo/Idh/MocA_oxidoreduct"/>
</dbReference>
<dbReference type="PANTHER" id="PTHR43708:SF3">
    <property type="entry name" value="OXIDOREDUCTASE"/>
    <property type="match status" value="1"/>
</dbReference>
<organism evidence="4 5">
    <name type="scientific">Devosia neptuniae</name>
    <dbReference type="NCBI Taxonomy" id="191302"/>
    <lineage>
        <taxon>Bacteria</taxon>
        <taxon>Pseudomonadati</taxon>
        <taxon>Pseudomonadota</taxon>
        <taxon>Alphaproteobacteria</taxon>
        <taxon>Hyphomicrobiales</taxon>
        <taxon>Devosiaceae</taxon>
        <taxon>Devosia</taxon>
    </lineage>
</organism>
<dbReference type="SUPFAM" id="SSF51735">
    <property type="entry name" value="NAD(P)-binding Rossmann-fold domains"/>
    <property type="match status" value="1"/>
</dbReference>
<evidence type="ECO:0000259" key="2">
    <source>
        <dbReference type="Pfam" id="PF01408"/>
    </source>
</evidence>
<keyword evidence="1" id="KW-0812">Transmembrane</keyword>
<dbReference type="Proteomes" id="UP001061862">
    <property type="component" value="Chromosome"/>
</dbReference>
<evidence type="ECO:0000313" key="5">
    <source>
        <dbReference type="Proteomes" id="UP001061862"/>
    </source>
</evidence>
<name>A0ABY6CE62_9HYPH</name>
<feature type="domain" description="Gfo/Idh/MocA-like oxidoreductase N-terminal" evidence="2">
    <location>
        <begin position="7"/>
        <end position="128"/>
    </location>
</feature>
<dbReference type="EMBL" id="CP104965">
    <property type="protein sequence ID" value="UXN69266.1"/>
    <property type="molecule type" value="Genomic_DNA"/>
</dbReference>
<gene>
    <name evidence="4" type="ORF">N8A98_18820</name>
</gene>
<keyword evidence="5" id="KW-1185">Reference proteome</keyword>
<dbReference type="Pfam" id="PF22725">
    <property type="entry name" value="GFO_IDH_MocA_C3"/>
    <property type="match status" value="1"/>
</dbReference>
<dbReference type="SUPFAM" id="SSF55347">
    <property type="entry name" value="Glyceraldehyde-3-phosphate dehydrogenase-like, C-terminal domain"/>
    <property type="match status" value="1"/>
</dbReference>
<dbReference type="Pfam" id="PF01408">
    <property type="entry name" value="GFO_IDH_MocA"/>
    <property type="match status" value="1"/>
</dbReference>
<accession>A0ABY6CE62</accession>
<dbReference type="Gene3D" id="3.30.360.10">
    <property type="entry name" value="Dihydrodipicolinate Reductase, domain 2"/>
    <property type="match status" value="1"/>
</dbReference>
<keyword evidence="1" id="KW-0472">Membrane</keyword>
<feature type="transmembrane region" description="Helical" evidence="1">
    <location>
        <begin position="6"/>
        <end position="28"/>
    </location>
</feature>
<dbReference type="PANTHER" id="PTHR43708">
    <property type="entry name" value="CONSERVED EXPRESSED OXIDOREDUCTASE (EUROFUNG)"/>
    <property type="match status" value="1"/>
</dbReference>